<dbReference type="InterPro" id="IPR029063">
    <property type="entry name" value="SAM-dependent_MTases_sf"/>
</dbReference>
<feature type="transmembrane region" description="Helical" evidence="2">
    <location>
        <begin position="319"/>
        <end position="342"/>
    </location>
</feature>
<evidence type="ECO:0000256" key="2">
    <source>
        <dbReference type="SAM" id="Phobius"/>
    </source>
</evidence>
<sequence>MTQPSQSVPAQAGSSGGHSIIWFSATTLLGAFLVFQVQPIISKCVLPWFGGTPAVWTTCMLFFQLLLFGGYLYAHLLKTYFPPLLQGIVHITLLSAAALVLPIEPSDAWKPGGAESPTLYLLWMLASHVGLPYFVLSSTGPLVQAWLSFQDDSDRVYRLYALSNAGSLFALLSYPFLFEPVFSVSTQSMLWSLMFCLFVLVQGGVAIGMFRVKAGGGTEGTSEAKSADPPATPSWIHRSAWVALPALASTMLLVVTNHVCQDVAVIPFLWVLPLSLYLISFIVCFDSPQWYKPKAIAGATLIALVLIQAKGMLPGSVQLIAEASCYMVMLLGVCLLCHGEVARIKPAAGLLTQYYAMLSGGGAIGGLIVAVLCPTFLSSFVELPFSVALVSSLTFLLFFACKGWRETTYDWTAASRLKFGAAVLMIAPFLTVFLAEKDEIIASERNFFGVLRVLKDDAGMRLVHGSTIHGMQRNAPHQSEPTTYYGRKSGVGLTLAALQADKPSMRVGVVGLGCGVLASYGRPADRFDMIEINPAVVEIAQEHFSFMKDCPSTIENHLGDGRLVLERMRDARFDLLVLDAFSSDAIPAHLLTRESMELYRDRLAADGVLAIHVSNNHLNLVPLVHRLSHDAGLVSRVYRAGGDLDIGTRHSTWMLISPEGHPLLDDPQLADAEFASEAELADAPLWTDQHHNLVSVLRLW</sequence>
<protein>
    <submittedName>
        <fullName evidence="3">Spermidine synthase</fullName>
    </submittedName>
</protein>
<feature type="transmembrane region" description="Helical" evidence="2">
    <location>
        <begin position="159"/>
        <end position="177"/>
    </location>
</feature>
<dbReference type="SUPFAM" id="SSF53335">
    <property type="entry name" value="S-adenosyl-L-methionine-dependent methyltransferases"/>
    <property type="match status" value="1"/>
</dbReference>
<keyword evidence="2" id="KW-0472">Membrane</keyword>
<dbReference type="OrthoDB" id="9761985at2"/>
<feature type="transmembrane region" description="Helical" evidence="2">
    <location>
        <begin position="240"/>
        <end position="259"/>
    </location>
</feature>
<dbReference type="Proteomes" id="UP000320176">
    <property type="component" value="Unassembled WGS sequence"/>
</dbReference>
<evidence type="ECO:0000313" key="3">
    <source>
        <dbReference type="EMBL" id="TWT98666.1"/>
    </source>
</evidence>
<dbReference type="PANTHER" id="PTHR43317">
    <property type="entry name" value="THERMOSPERMINE SYNTHASE ACAULIS5"/>
    <property type="match status" value="1"/>
</dbReference>
<dbReference type="AlphaFoldDB" id="A0A5C6AGY9"/>
<feature type="transmembrane region" description="Helical" evidence="2">
    <location>
        <begin position="295"/>
        <end position="313"/>
    </location>
</feature>
<feature type="transmembrane region" description="Helical" evidence="2">
    <location>
        <begin position="20"/>
        <end position="41"/>
    </location>
</feature>
<name>A0A5C6AGY9_9BACT</name>
<feature type="transmembrane region" description="Helical" evidence="2">
    <location>
        <begin position="265"/>
        <end position="283"/>
    </location>
</feature>
<proteinExistence type="predicted"/>
<feature type="transmembrane region" description="Helical" evidence="2">
    <location>
        <begin position="416"/>
        <end position="435"/>
    </location>
</feature>
<dbReference type="NCBIfam" id="NF037959">
    <property type="entry name" value="MFS_SpdSyn"/>
    <property type="match status" value="1"/>
</dbReference>
<dbReference type="PANTHER" id="PTHR43317:SF1">
    <property type="entry name" value="THERMOSPERMINE SYNTHASE ACAULIS5"/>
    <property type="match status" value="1"/>
</dbReference>
<dbReference type="RefSeq" id="WP_146522197.1">
    <property type="nucleotide sequence ID" value="NZ_CP151726.1"/>
</dbReference>
<organism evidence="3 4">
    <name type="scientific">Stieleria varia</name>
    <dbReference type="NCBI Taxonomy" id="2528005"/>
    <lineage>
        <taxon>Bacteria</taxon>
        <taxon>Pseudomonadati</taxon>
        <taxon>Planctomycetota</taxon>
        <taxon>Planctomycetia</taxon>
        <taxon>Pirellulales</taxon>
        <taxon>Pirellulaceae</taxon>
        <taxon>Stieleria</taxon>
    </lineage>
</organism>
<dbReference type="EMBL" id="SJPN01000006">
    <property type="protein sequence ID" value="TWT98666.1"/>
    <property type="molecule type" value="Genomic_DNA"/>
</dbReference>
<keyword evidence="2" id="KW-1133">Transmembrane helix</keyword>
<evidence type="ECO:0000313" key="4">
    <source>
        <dbReference type="Proteomes" id="UP000320176"/>
    </source>
</evidence>
<feature type="transmembrane region" description="Helical" evidence="2">
    <location>
        <begin position="121"/>
        <end position="147"/>
    </location>
</feature>
<feature type="transmembrane region" description="Helical" evidence="2">
    <location>
        <begin position="53"/>
        <end position="73"/>
    </location>
</feature>
<feature type="transmembrane region" description="Helical" evidence="2">
    <location>
        <begin position="189"/>
        <end position="210"/>
    </location>
</feature>
<dbReference type="Gene3D" id="3.40.50.150">
    <property type="entry name" value="Vaccinia Virus protein VP39"/>
    <property type="match status" value="1"/>
</dbReference>
<feature type="transmembrane region" description="Helical" evidence="2">
    <location>
        <begin position="354"/>
        <end position="377"/>
    </location>
</feature>
<keyword evidence="1" id="KW-0620">Polyamine biosynthesis</keyword>
<dbReference type="GO" id="GO:0006596">
    <property type="term" value="P:polyamine biosynthetic process"/>
    <property type="evidence" value="ECO:0007669"/>
    <property type="project" value="UniProtKB-KW"/>
</dbReference>
<keyword evidence="2" id="KW-0812">Transmembrane</keyword>
<keyword evidence="4" id="KW-1185">Reference proteome</keyword>
<accession>A0A5C6AGY9</accession>
<reference evidence="3 4" key="1">
    <citation type="submission" date="2019-02" db="EMBL/GenBank/DDBJ databases">
        <title>Deep-cultivation of Planctomycetes and their phenomic and genomic characterization uncovers novel biology.</title>
        <authorList>
            <person name="Wiegand S."/>
            <person name="Jogler M."/>
            <person name="Boedeker C."/>
            <person name="Pinto D."/>
            <person name="Vollmers J."/>
            <person name="Rivas-Marin E."/>
            <person name="Kohn T."/>
            <person name="Peeters S.H."/>
            <person name="Heuer A."/>
            <person name="Rast P."/>
            <person name="Oberbeckmann S."/>
            <person name="Bunk B."/>
            <person name="Jeske O."/>
            <person name="Meyerdierks A."/>
            <person name="Storesund J.E."/>
            <person name="Kallscheuer N."/>
            <person name="Luecker S."/>
            <person name="Lage O.M."/>
            <person name="Pohl T."/>
            <person name="Merkel B.J."/>
            <person name="Hornburger P."/>
            <person name="Mueller R.-W."/>
            <person name="Bruemmer F."/>
            <person name="Labrenz M."/>
            <person name="Spormann A.M."/>
            <person name="Op Den Camp H."/>
            <person name="Overmann J."/>
            <person name="Amann R."/>
            <person name="Jetten M.S.M."/>
            <person name="Mascher T."/>
            <person name="Medema M.H."/>
            <person name="Devos D.P."/>
            <person name="Kaster A.-K."/>
            <person name="Ovreas L."/>
            <person name="Rohde M."/>
            <person name="Galperin M.Y."/>
            <person name="Jogler C."/>
        </authorList>
    </citation>
    <scope>NUCLEOTIDE SEQUENCE [LARGE SCALE GENOMIC DNA]</scope>
    <source>
        <strain evidence="3 4">Pla52n</strain>
    </source>
</reference>
<feature type="transmembrane region" description="Helical" evidence="2">
    <location>
        <begin position="383"/>
        <end position="404"/>
    </location>
</feature>
<feature type="transmembrane region" description="Helical" evidence="2">
    <location>
        <begin position="80"/>
        <end position="101"/>
    </location>
</feature>
<gene>
    <name evidence="3" type="ORF">Pla52n_51830</name>
</gene>
<evidence type="ECO:0000256" key="1">
    <source>
        <dbReference type="ARBA" id="ARBA00023115"/>
    </source>
</evidence>
<comment type="caution">
    <text evidence="3">The sequence shown here is derived from an EMBL/GenBank/DDBJ whole genome shotgun (WGS) entry which is preliminary data.</text>
</comment>